<evidence type="ECO:0000313" key="3">
    <source>
        <dbReference type="Proteomes" id="UP000507470"/>
    </source>
</evidence>
<gene>
    <name evidence="2" type="ORF">MCOR_23569</name>
</gene>
<dbReference type="Pfam" id="PF17919">
    <property type="entry name" value="RT_RNaseH_2"/>
    <property type="match status" value="1"/>
</dbReference>
<sequence length="174" mass="19460">MCNYYRRFVDSYSKIATPLNGLLKKERERSFKWNKKCQVAFDNLKQALLTPSVLAYPDMNTSKPFMLTCDASNSAIGFVLGQLDSQRKEFVIAFGADALSRRSYPEQPDDENEVAAVKVSGVNTGTEAIGKDRTSESILIEFFYDDYTMVAPLDPVIARPELSNLPAIANLQQS</sequence>
<dbReference type="PANTHER" id="PTHR34072">
    <property type="entry name" value="ENZYMATIC POLYPROTEIN-RELATED"/>
    <property type="match status" value="1"/>
</dbReference>
<dbReference type="InterPro" id="IPR041577">
    <property type="entry name" value="RT_RNaseH_2"/>
</dbReference>
<dbReference type="EMBL" id="CACVKT020004153">
    <property type="protein sequence ID" value="CAC5388292.1"/>
    <property type="molecule type" value="Genomic_DNA"/>
</dbReference>
<dbReference type="FunFam" id="3.30.70.270:FF:000020">
    <property type="entry name" value="Transposon Tf2-6 polyprotein-like Protein"/>
    <property type="match status" value="1"/>
</dbReference>
<feature type="domain" description="Reverse transcriptase/retrotransposon-derived protein RNase H-like" evidence="1">
    <location>
        <begin position="33"/>
        <end position="102"/>
    </location>
</feature>
<dbReference type="PANTHER" id="PTHR34072:SF52">
    <property type="entry name" value="RIBONUCLEASE H"/>
    <property type="match status" value="1"/>
</dbReference>
<evidence type="ECO:0000259" key="1">
    <source>
        <dbReference type="Pfam" id="PF17919"/>
    </source>
</evidence>
<dbReference type="InterPro" id="IPR043502">
    <property type="entry name" value="DNA/RNA_pol_sf"/>
</dbReference>
<keyword evidence="3" id="KW-1185">Reference proteome</keyword>
<dbReference type="OrthoDB" id="6223232at2759"/>
<reference evidence="2 3" key="1">
    <citation type="submission" date="2020-06" db="EMBL/GenBank/DDBJ databases">
        <authorList>
            <person name="Li R."/>
            <person name="Bekaert M."/>
        </authorList>
    </citation>
    <scope>NUCLEOTIDE SEQUENCE [LARGE SCALE GENOMIC DNA]</scope>
    <source>
        <strain evidence="3">wild</strain>
    </source>
</reference>
<protein>
    <recommendedName>
        <fullName evidence="1">Reverse transcriptase/retrotransposon-derived protein RNase H-like domain-containing protein</fullName>
    </recommendedName>
</protein>
<name>A0A6J8BX88_MYTCO</name>
<dbReference type="Proteomes" id="UP000507470">
    <property type="component" value="Unassembled WGS sequence"/>
</dbReference>
<organism evidence="2 3">
    <name type="scientific">Mytilus coruscus</name>
    <name type="common">Sea mussel</name>
    <dbReference type="NCBI Taxonomy" id="42192"/>
    <lineage>
        <taxon>Eukaryota</taxon>
        <taxon>Metazoa</taxon>
        <taxon>Spiralia</taxon>
        <taxon>Lophotrochozoa</taxon>
        <taxon>Mollusca</taxon>
        <taxon>Bivalvia</taxon>
        <taxon>Autobranchia</taxon>
        <taxon>Pteriomorphia</taxon>
        <taxon>Mytilida</taxon>
        <taxon>Mytiloidea</taxon>
        <taxon>Mytilidae</taxon>
        <taxon>Mytilinae</taxon>
        <taxon>Mytilus</taxon>
    </lineage>
</organism>
<dbReference type="SUPFAM" id="SSF56672">
    <property type="entry name" value="DNA/RNA polymerases"/>
    <property type="match status" value="1"/>
</dbReference>
<evidence type="ECO:0000313" key="2">
    <source>
        <dbReference type="EMBL" id="CAC5388292.1"/>
    </source>
</evidence>
<dbReference type="Gene3D" id="3.30.70.270">
    <property type="match status" value="1"/>
</dbReference>
<dbReference type="InterPro" id="IPR043128">
    <property type="entry name" value="Rev_trsase/Diguanyl_cyclase"/>
</dbReference>
<dbReference type="AlphaFoldDB" id="A0A6J8BX88"/>
<proteinExistence type="predicted"/>
<accession>A0A6J8BX88</accession>